<keyword evidence="5" id="KW-1185">Reference proteome</keyword>
<evidence type="ECO:0000313" key="5">
    <source>
        <dbReference type="Proteomes" id="UP001140453"/>
    </source>
</evidence>
<dbReference type="PROSITE" id="PS50088">
    <property type="entry name" value="ANK_REPEAT"/>
    <property type="match status" value="1"/>
</dbReference>
<dbReference type="InterPro" id="IPR002110">
    <property type="entry name" value="Ankyrin_rpt"/>
</dbReference>
<comment type="caution">
    <text evidence="4">The sequence shown here is derived from an EMBL/GenBank/DDBJ whole genome shotgun (WGS) entry which is preliminary data.</text>
</comment>
<dbReference type="AlphaFoldDB" id="A0A9W8YYR5"/>
<dbReference type="PROSITE" id="PS50297">
    <property type="entry name" value="ANK_REP_REGION"/>
    <property type="match status" value="1"/>
</dbReference>
<dbReference type="SMART" id="SM00248">
    <property type="entry name" value="ANK"/>
    <property type="match status" value="2"/>
</dbReference>
<evidence type="ECO:0000256" key="2">
    <source>
        <dbReference type="ARBA" id="ARBA00023043"/>
    </source>
</evidence>
<keyword evidence="2 3" id="KW-0040">ANK repeat</keyword>
<dbReference type="SUPFAM" id="SSF48403">
    <property type="entry name" value="Ankyrin repeat"/>
    <property type="match status" value="1"/>
</dbReference>
<accession>A0A9W8YYR5</accession>
<reference evidence="4" key="1">
    <citation type="submission" date="2022-10" db="EMBL/GenBank/DDBJ databases">
        <title>Tapping the CABI collections for fungal endophytes: first genome assemblies for Collariella, Neodidymelliopsis, Ascochyta clinopodiicola, Didymella pomorum, Didymosphaeria variabile, Neocosmospora piperis and Neocucurbitaria cava.</title>
        <authorList>
            <person name="Hill R."/>
        </authorList>
    </citation>
    <scope>NUCLEOTIDE SEQUENCE</scope>
    <source>
        <strain evidence="4">IMI 355082</strain>
    </source>
</reference>
<gene>
    <name evidence="4" type="ORF">N0V93_003530</name>
</gene>
<dbReference type="PANTHER" id="PTHR24171">
    <property type="entry name" value="ANKYRIN REPEAT DOMAIN-CONTAINING PROTEIN 39-RELATED"/>
    <property type="match status" value="1"/>
</dbReference>
<keyword evidence="1" id="KW-0677">Repeat</keyword>
<organism evidence="4 5">
    <name type="scientific">Gnomoniopsis smithogilvyi</name>
    <dbReference type="NCBI Taxonomy" id="1191159"/>
    <lineage>
        <taxon>Eukaryota</taxon>
        <taxon>Fungi</taxon>
        <taxon>Dikarya</taxon>
        <taxon>Ascomycota</taxon>
        <taxon>Pezizomycotina</taxon>
        <taxon>Sordariomycetes</taxon>
        <taxon>Sordariomycetidae</taxon>
        <taxon>Diaporthales</taxon>
        <taxon>Gnomoniaceae</taxon>
        <taxon>Gnomoniopsis</taxon>
    </lineage>
</organism>
<dbReference type="OrthoDB" id="4062651at2759"/>
<sequence length="383" mass="43108">MGNCVAFLESVLEHGADIDKCNNLFSTPLHLACARDLPGIMALRLIELGADVWMKNKDPQVSYLSTLAFNRLGTMSLPIIEQMVQRGCTYELSPFAFTYLYWMSVRENDLALQNFFLSQEGVSREGLEEKTPIGSLLVSLIMENMTSTIAPIKAIVNKISVLRQSLIVNEARNSVFHVLASGPELSRNEALNERLADIFMNSCKQSHDTDIVNLVNSRGQTALTLAVLNANHSLLRLLLRNGADPSLGKYSMYLCFLSRLERELLVFENRPGPEKTLAENLKWQQKLSRMHKNTMRVLCIALEYLTAIDELKPIAPQQEKILVSTVIKQWRQKTFYESMEIKSIRDAVGEHVAVEIEGTRHILREPDGGERSLSPAEGISGMW</sequence>
<proteinExistence type="predicted"/>
<protein>
    <recommendedName>
        <fullName evidence="6">Ankyrin repeat protein</fullName>
    </recommendedName>
</protein>
<dbReference type="Proteomes" id="UP001140453">
    <property type="component" value="Unassembled WGS sequence"/>
</dbReference>
<dbReference type="Gene3D" id="1.25.40.20">
    <property type="entry name" value="Ankyrin repeat-containing domain"/>
    <property type="match status" value="2"/>
</dbReference>
<dbReference type="EMBL" id="JAPEVB010000002">
    <property type="protein sequence ID" value="KAJ4394313.1"/>
    <property type="molecule type" value="Genomic_DNA"/>
</dbReference>
<dbReference type="Pfam" id="PF00023">
    <property type="entry name" value="Ank"/>
    <property type="match status" value="1"/>
</dbReference>
<evidence type="ECO:0000313" key="4">
    <source>
        <dbReference type="EMBL" id="KAJ4394313.1"/>
    </source>
</evidence>
<feature type="repeat" description="ANK" evidence="3">
    <location>
        <begin position="218"/>
        <end position="250"/>
    </location>
</feature>
<evidence type="ECO:0000256" key="3">
    <source>
        <dbReference type="PROSITE-ProRule" id="PRU00023"/>
    </source>
</evidence>
<name>A0A9W8YYR5_9PEZI</name>
<dbReference type="InterPro" id="IPR036770">
    <property type="entry name" value="Ankyrin_rpt-contain_sf"/>
</dbReference>
<evidence type="ECO:0000256" key="1">
    <source>
        <dbReference type="ARBA" id="ARBA00022737"/>
    </source>
</evidence>
<evidence type="ECO:0008006" key="6">
    <source>
        <dbReference type="Google" id="ProtNLM"/>
    </source>
</evidence>